<keyword evidence="5" id="KW-1185">Reference proteome</keyword>
<dbReference type="PANTHER" id="PTHR46438:SF11">
    <property type="entry name" value="LIPASE-RELATED"/>
    <property type="match status" value="1"/>
</dbReference>
<dbReference type="InterPro" id="IPR029058">
    <property type="entry name" value="AB_hydrolase_fold"/>
</dbReference>
<evidence type="ECO:0000256" key="2">
    <source>
        <dbReference type="ARBA" id="ARBA00022801"/>
    </source>
</evidence>
<name>A0A2T4JM88_9RHOB</name>
<dbReference type="PANTHER" id="PTHR46438">
    <property type="entry name" value="ALPHA/BETA-HYDROLASES SUPERFAMILY PROTEIN"/>
    <property type="match status" value="1"/>
</dbReference>
<reference evidence="4 5" key="1">
    <citation type="submission" date="2018-03" db="EMBL/GenBank/DDBJ databases">
        <title>Rhodobacter veldkampii.</title>
        <authorList>
            <person name="Meyer T.E."/>
            <person name="Miller S."/>
            <person name="Lodha T."/>
            <person name="Gandham S."/>
            <person name="Chintalapati S."/>
            <person name="Chintalapati V.R."/>
        </authorList>
    </citation>
    <scope>NUCLEOTIDE SEQUENCE [LARGE SCALE GENOMIC DNA]</scope>
    <source>
        <strain evidence="4 5">DSM 11550</strain>
    </source>
</reference>
<dbReference type="Proteomes" id="UP000241899">
    <property type="component" value="Unassembled WGS sequence"/>
</dbReference>
<gene>
    <name evidence="4" type="ORF">C5F46_02065</name>
</gene>
<dbReference type="PRINTS" id="PR00111">
    <property type="entry name" value="ABHYDROLASE"/>
</dbReference>
<dbReference type="Gene3D" id="3.40.50.1820">
    <property type="entry name" value="alpha/beta hydrolase"/>
    <property type="match status" value="1"/>
</dbReference>
<protein>
    <submittedName>
        <fullName evidence="4">Alpha/beta hydrolase</fullName>
    </submittedName>
</protein>
<proteinExistence type="inferred from homology"/>
<dbReference type="GO" id="GO:0008233">
    <property type="term" value="F:peptidase activity"/>
    <property type="evidence" value="ECO:0007669"/>
    <property type="project" value="InterPro"/>
</dbReference>
<dbReference type="EMBL" id="PZKF01000003">
    <property type="protein sequence ID" value="PTE19016.1"/>
    <property type="molecule type" value="Genomic_DNA"/>
</dbReference>
<evidence type="ECO:0000259" key="3">
    <source>
        <dbReference type="Pfam" id="PF12697"/>
    </source>
</evidence>
<comment type="caution">
    <text evidence="4">The sequence shown here is derived from an EMBL/GenBank/DDBJ whole genome shotgun (WGS) entry which is preliminary data.</text>
</comment>
<dbReference type="OrthoDB" id="9815441at2"/>
<evidence type="ECO:0000256" key="1">
    <source>
        <dbReference type="ARBA" id="ARBA00010088"/>
    </source>
</evidence>
<evidence type="ECO:0000313" key="5">
    <source>
        <dbReference type="Proteomes" id="UP000241899"/>
    </source>
</evidence>
<dbReference type="Pfam" id="PF12697">
    <property type="entry name" value="Abhydrolase_6"/>
    <property type="match status" value="1"/>
</dbReference>
<dbReference type="InterPro" id="IPR000073">
    <property type="entry name" value="AB_hydrolase_1"/>
</dbReference>
<feature type="domain" description="AB hydrolase-1" evidence="3">
    <location>
        <begin position="55"/>
        <end position="301"/>
    </location>
</feature>
<dbReference type="GO" id="GO:0006508">
    <property type="term" value="P:proteolysis"/>
    <property type="evidence" value="ECO:0007669"/>
    <property type="project" value="InterPro"/>
</dbReference>
<dbReference type="SUPFAM" id="SSF53474">
    <property type="entry name" value="alpha/beta-Hydrolases"/>
    <property type="match status" value="1"/>
</dbReference>
<keyword evidence="2 4" id="KW-0378">Hydrolase</keyword>
<comment type="similarity">
    <text evidence="1">Belongs to the peptidase S33 family.</text>
</comment>
<evidence type="ECO:0000313" key="4">
    <source>
        <dbReference type="EMBL" id="PTE19016.1"/>
    </source>
</evidence>
<accession>A0A2T4JM88</accession>
<dbReference type="PRINTS" id="PR00793">
    <property type="entry name" value="PROAMNOPTASE"/>
</dbReference>
<sequence>MVELALAASAAALATHLRARAREQAALGAHPPIGQIIEVPGGRIHAVQMGAGPDLVLIHGASGNLNDFTMGFAQRLARRYRVTALDRPGLGHSTGGPGLEDPAAQARRLAAAAAALGVTRPIVLGHSYGGAVALAWALAGGPVAPGALVLVSGAAMPWPGGLGPLYPATASRLGRALLVPLITAFAPPGQITSALRSVFAPQPVPPGYGAHLGVGLILRRDTYHLNARQVNGLKPYLRVMARHYPGLGLPVELIHGQADRIVPAHIHAEAAARLLPRAHLTLLPGIGHMPHHVAPDAVIAAIDRAALAMAPG</sequence>
<dbReference type="AlphaFoldDB" id="A0A2T4JM88"/>
<organism evidence="4 5">
    <name type="scientific">Phaeovulum veldkampii DSM 11550</name>
    <dbReference type="NCBI Taxonomy" id="1185920"/>
    <lineage>
        <taxon>Bacteria</taxon>
        <taxon>Pseudomonadati</taxon>
        <taxon>Pseudomonadota</taxon>
        <taxon>Alphaproteobacteria</taxon>
        <taxon>Rhodobacterales</taxon>
        <taxon>Paracoccaceae</taxon>
        <taxon>Phaeovulum</taxon>
    </lineage>
</organism>
<dbReference type="InterPro" id="IPR002410">
    <property type="entry name" value="Peptidase_S33"/>
</dbReference>